<name>A0A9P1CYG5_9DINO</name>
<feature type="compositionally biased region" description="Polar residues" evidence="1">
    <location>
        <begin position="1692"/>
        <end position="1702"/>
    </location>
</feature>
<protein>
    <submittedName>
        <fullName evidence="6">LINE-1 retrotransposable element ORF2 protein</fullName>
    </submittedName>
</protein>
<dbReference type="GO" id="GO:0004523">
    <property type="term" value="F:RNA-DNA hybrid ribonuclease activity"/>
    <property type="evidence" value="ECO:0007669"/>
    <property type="project" value="InterPro"/>
</dbReference>
<dbReference type="Gene3D" id="3.30.420.10">
    <property type="entry name" value="Ribonuclease H-like superfamily/Ribonuclease H"/>
    <property type="match status" value="1"/>
</dbReference>
<dbReference type="Pfam" id="PF00078">
    <property type="entry name" value="RVT_1"/>
    <property type="match status" value="1"/>
</dbReference>
<dbReference type="Gene3D" id="3.60.10.10">
    <property type="entry name" value="Endonuclease/exonuclease/phosphatase"/>
    <property type="match status" value="1"/>
</dbReference>
<keyword evidence="7" id="KW-1185">Reference proteome</keyword>
<dbReference type="InterPro" id="IPR043502">
    <property type="entry name" value="DNA/RNA_pol_sf"/>
</dbReference>
<organism evidence="4">
    <name type="scientific">Cladocopium goreaui</name>
    <dbReference type="NCBI Taxonomy" id="2562237"/>
    <lineage>
        <taxon>Eukaryota</taxon>
        <taxon>Sar</taxon>
        <taxon>Alveolata</taxon>
        <taxon>Dinophyceae</taxon>
        <taxon>Suessiales</taxon>
        <taxon>Symbiodiniaceae</taxon>
        <taxon>Cladocopium</taxon>
    </lineage>
</organism>
<proteinExistence type="predicted"/>
<feature type="region of interest" description="Disordered" evidence="1">
    <location>
        <begin position="331"/>
        <end position="351"/>
    </location>
</feature>
<dbReference type="InterPro" id="IPR012337">
    <property type="entry name" value="RNaseH-like_sf"/>
</dbReference>
<dbReference type="SUPFAM" id="SSF56219">
    <property type="entry name" value="DNase I-like"/>
    <property type="match status" value="1"/>
</dbReference>
<dbReference type="EMBL" id="CAMXCT020002671">
    <property type="protein sequence ID" value="CAL1153120.1"/>
    <property type="molecule type" value="Genomic_DNA"/>
</dbReference>
<dbReference type="PANTHER" id="PTHR19446">
    <property type="entry name" value="REVERSE TRANSCRIPTASES"/>
    <property type="match status" value="1"/>
</dbReference>
<reference evidence="4" key="1">
    <citation type="submission" date="2022-10" db="EMBL/GenBank/DDBJ databases">
        <authorList>
            <person name="Chen Y."/>
            <person name="Dougan E. K."/>
            <person name="Chan C."/>
            <person name="Rhodes N."/>
            <person name="Thang M."/>
        </authorList>
    </citation>
    <scope>NUCLEOTIDE SEQUENCE</scope>
</reference>
<dbReference type="SUPFAM" id="SSF53098">
    <property type="entry name" value="Ribonuclease H-like"/>
    <property type="match status" value="1"/>
</dbReference>
<evidence type="ECO:0000313" key="4">
    <source>
        <dbReference type="EMBL" id="CAI3999745.1"/>
    </source>
</evidence>
<evidence type="ECO:0000313" key="7">
    <source>
        <dbReference type="Proteomes" id="UP001152797"/>
    </source>
</evidence>
<sequence length="2105" mass="239124">MHACRIGEAKNPGPDIPDDSDSDLVTFAITNPTAVHQKAADLALLKADCLILSETSATSLVQSAASSEFRAHGYKTIWGAPVPQQLKQGDPNSFRGAAIGVSFHSKLPIRPARSSLGSEWYDAGRFQHVFLRLPTLEIQICNLYGIPASVASAKARTNTLLQFAHQTVRQSTFPAMIVGDLNQHPDTLDEMTSLRSEGYRSMEELYRSLYGQELPPTFGDATRNDVCLIHPILAVMVHDIWIDQQHLVTGHNPLCFRLRVPTREITRQSWNLPTPWVHLQPKTALIGECYASVFDPTGATLLGDTRADEHPIQIWTNAVENAVHEALRKEHQADPLTQPWSSLPRRHRGRCKPRSLVRTPLPRSIKTACDGQYTPDVDQPTMHLRQITRQMRRIQSLKQRIRKIEIVPPSSTTIEQLHQEWTCILQSTGYHHGFCHWMRQFPELLPIPYSVPSFEFLYLLEQLHRFHLDQVAYDHKVRLQKLQQYQQDLDSKRFGRSDAFRRIRESSPGLVGVLSKEHRVPATMVSPPTYGLATFSLGHHMEFDFTQPVFINQHACTIVQTDGFQLEVMIHDEVGTFPDTVEVMQPRDTAEPKEVADQLSIYWRQFWNRDSSGSQHNLDHWEAFEALRRQIPPKQILTVDVTSVELLQTAIAQMSSTTSRGCCGWSSDELKDLPVNCVRDLLHLFNLIQEEGFPDWMMQARVLPVAKHHKANMAKATRPITVLSLLYRLYSKWTSRQILQAWTRTLPESITGFLPGRSSHKLIYEMQLALEATNHGHSHLHWGGLTLDIIKAFNTLPHLPLCQLLIHFGVPPALVRAWISSIQKMIRYWQIDSQLFVVPAATTGVPEGDAWSVVAMLAVNIFMVTLMAPHAQRLNAFADNWSYSTTDPTQHLPAMATLTQIAEALSIGIDWGKTWAWGTSQPHQEALQAAKDSVLAPEVQLQLVTHARDLGYIMHYRLAPFRGTQKERHKQALARLHRLRKADISVQDKAYVAMASAVTKALYGTHMYLVGEEYFSHLRSKIATAMLGSHHNIQSHIACSCLSPTLVDPELWVIQNAIKEARLFLLQADPALVSLFLRMAAHHQVRYNLIVGPAMALSAYLAKLGWTIDQQGCIHCPNFNHLHLIHCNQEELMLATERAWMEHVSLCVSNRHHLRNLPRIDNRATVKIFQAVPPEKQRSVGLDLCMGYMVNEQKAHFDEFQDTHCQFCDQADTVMHRVLHCQATQVVRAKYPAVCDFLQDHDMIHTLLPAAYADPEVDFHSFVFEKYPEPLCQPLPYTPRFLFTDGSCKMPASPNHRWASYAVVATPYDLSQVPCERLNDASWLLQNTFDTVAVSHVTGLQTIPRAELMAATLAQEMQLQVPVVTDSQYVMYVHHLIEQTPYVWKLAKKKNFDLLRRLHALHWDQRMDIPILKVKAHQKISREDPNAFMKLGNMVADCAATQTQEHLARHFTTNLARLAHESKQMKDMLCQHLTMRAELAELRKRLETETVQTETVEPKANFFKQYVVNNPVKYTFTLDQFEHVHASRFGSRYSALVLEWLQTLEWPTHPDRQKPPVGVTWLELACNFMITTQHSLKINVSPHGQPTKYSCMEEDITLDHTVHCFSLATNALRDCIAHLGFLLQTDLLPTLKPQKVTSLRKMGGNATKQGIAFRPVMKRQSETVDLLVAYFEQQQGSRNFTKWPNIPYSEPCVQTTVQGPNEDNQEDRNRRYNARRRDIRLSRQATLRSLGHHISACPLATVATHIDSKHLCPQNNAMLGRVCYARRWQDAVRYADTWTMRGREFKGESISSEWIEDDPEMEYNLVRGGEDVVYYRFVLADGTNDLLTGDYLFDGYGYALRIYIKPIDPTLYPWGSDDFHRPTLLKRVTAENQAARFVGYRMVPKVQEDLPIRFLPCPAKVPPLTDEDLVLVKKNEGAEILANLPLPEKSTTETRWGNELILDRPVPLLVTEAQVQGGELEVYPRRVDRVQQEVHEVDAWSKENSVFASWADPTEALFDKMLAMDLKFCRHGKFAPDTDTLQLKRGEGLAEALAGGLLRPQGVVATNFLPHVDLAAPLAAYGNALANRPGISFSIQVNKAIKLENDLEQLFETARGSGPPKDGNP</sequence>
<evidence type="ECO:0000259" key="3">
    <source>
        <dbReference type="Pfam" id="PF00078"/>
    </source>
</evidence>
<dbReference type="InterPro" id="IPR036691">
    <property type="entry name" value="Endo/exonu/phosph_ase_sf"/>
</dbReference>
<dbReference type="Pfam" id="PF00075">
    <property type="entry name" value="RNase_H"/>
    <property type="match status" value="1"/>
</dbReference>
<dbReference type="EMBL" id="CAMXCT010002671">
    <property type="protein sequence ID" value="CAI3999745.1"/>
    <property type="molecule type" value="Genomic_DNA"/>
</dbReference>
<feature type="domain" description="Reverse transcriptase" evidence="3">
    <location>
        <begin position="710"/>
        <end position="915"/>
    </location>
</feature>
<evidence type="ECO:0000259" key="2">
    <source>
        <dbReference type="Pfam" id="PF00075"/>
    </source>
</evidence>
<dbReference type="OrthoDB" id="426210at2759"/>
<dbReference type="InterPro" id="IPR000477">
    <property type="entry name" value="RT_dom"/>
</dbReference>
<dbReference type="SUPFAM" id="SSF56672">
    <property type="entry name" value="DNA/RNA polymerases"/>
    <property type="match status" value="1"/>
</dbReference>
<gene>
    <name evidence="4" type="ORF">C1SCF055_LOCUS25919</name>
</gene>
<feature type="domain" description="RNase H type-1" evidence="2">
    <location>
        <begin position="1282"/>
        <end position="1442"/>
    </location>
</feature>
<comment type="caution">
    <text evidence="4">The sequence shown here is derived from an EMBL/GenBank/DDBJ whole genome shotgun (WGS) entry which is preliminary data.</text>
</comment>
<dbReference type="Proteomes" id="UP001152797">
    <property type="component" value="Unassembled WGS sequence"/>
</dbReference>
<dbReference type="InterPro" id="IPR002156">
    <property type="entry name" value="RNaseH_domain"/>
</dbReference>
<evidence type="ECO:0000313" key="5">
    <source>
        <dbReference type="EMBL" id="CAL1153120.1"/>
    </source>
</evidence>
<evidence type="ECO:0000313" key="6">
    <source>
        <dbReference type="EMBL" id="CAL4787057.1"/>
    </source>
</evidence>
<evidence type="ECO:0000256" key="1">
    <source>
        <dbReference type="SAM" id="MobiDB-lite"/>
    </source>
</evidence>
<reference evidence="5" key="2">
    <citation type="submission" date="2024-04" db="EMBL/GenBank/DDBJ databases">
        <authorList>
            <person name="Chen Y."/>
            <person name="Shah S."/>
            <person name="Dougan E. K."/>
            <person name="Thang M."/>
            <person name="Chan C."/>
        </authorList>
    </citation>
    <scope>NUCLEOTIDE SEQUENCE [LARGE SCALE GENOMIC DNA]</scope>
</reference>
<dbReference type="EMBL" id="CAMXCT030002671">
    <property type="protein sequence ID" value="CAL4787057.1"/>
    <property type="molecule type" value="Genomic_DNA"/>
</dbReference>
<feature type="region of interest" description="Disordered" evidence="1">
    <location>
        <begin position="1691"/>
        <end position="1711"/>
    </location>
</feature>
<accession>A0A9P1CYG5</accession>
<dbReference type="InterPro" id="IPR036397">
    <property type="entry name" value="RNaseH_sf"/>
</dbReference>
<dbReference type="GO" id="GO:0003676">
    <property type="term" value="F:nucleic acid binding"/>
    <property type="evidence" value="ECO:0007669"/>
    <property type="project" value="InterPro"/>
</dbReference>